<dbReference type="InterPro" id="IPR011006">
    <property type="entry name" value="CheY-like_superfamily"/>
</dbReference>
<dbReference type="Pfam" id="PF00072">
    <property type="entry name" value="Response_reg"/>
    <property type="match status" value="1"/>
</dbReference>
<dbReference type="GO" id="GO:0016301">
    <property type="term" value="F:kinase activity"/>
    <property type="evidence" value="ECO:0007669"/>
    <property type="project" value="UniProtKB-KW"/>
</dbReference>
<reference evidence="3 5" key="1">
    <citation type="submission" date="2015-01" db="EMBL/GenBank/DDBJ databases">
        <title>Deinococcus soli/N5/whole genome sequencing.</title>
        <authorList>
            <person name="Kim M.K."/>
            <person name="Srinivasan S."/>
            <person name="Lee J.-J."/>
        </authorList>
    </citation>
    <scope>NUCLEOTIDE SEQUENCE [LARGE SCALE GENOMIC DNA]</scope>
    <source>
        <strain evidence="3 5">N5</strain>
    </source>
</reference>
<dbReference type="OrthoDB" id="9785718at2"/>
<organism evidence="3 5">
    <name type="scientific">Deinococcus soli</name>
    <name type="common">ex Cha et al. 2016</name>
    <dbReference type="NCBI Taxonomy" id="1309411"/>
    <lineage>
        <taxon>Bacteria</taxon>
        <taxon>Thermotogati</taxon>
        <taxon>Deinococcota</taxon>
        <taxon>Deinococci</taxon>
        <taxon>Deinococcales</taxon>
        <taxon>Deinococcaceae</taxon>
        <taxon>Deinococcus</taxon>
    </lineage>
</organism>
<accession>A0A0F7JPE8</accession>
<dbReference type="PANTHER" id="PTHR44520">
    <property type="entry name" value="RESPONSE REGULATOR RCP1-RELATED"/>
    <property type="match status" value="1"/>
</dbReference>
<dbReference type="SMART" id="SM00448">
    <property type="entry name" value="REC"/>
    <property type="match status" value="1"/>
</dbReference>
<dbReference type="KEGG" id="dch:SY84_11610"/>
<dbReference type="InterPro" id="IPR052893">
    <property type="entry name" value="TCS_response_regulator"/>
</dbReference>
<evidence type="ECO:0000313" key="3">
    <source>
        <dbReference type="EMBL" id="AKH17572.1"/>
    </source>
</evidence>
<proteinExistence type="predicted"/>
<keyword evidence="1" id="KW-0597">Phosphoprotein</keyword>
<dbReference type="CDD" id="cd17557">
    <property type="entry name" value="REC_Rcp-like"/>
    <property type="match status" value="1"/>
</dbReference>
<protein>
    <submittedName>
        <fullName evidence="4">CheY-like chemotaxis protein</fullName>
    </submittedName>
    <submittedName>
        <fullName evidence="3">Histidine kinase</fullName>
    </submittedName>
</protein>
<name>A0A0F7JPE8_9DEIO</name>
<dbReference type="GO" id="GO:0000160">
    <property type="term" value="P:phosphorelay signal transduction system"/>
    <property type="evidence" value="ECO:0007669"/>
    <property type="project" value="InterPro"/>
</dbReference>
<dbReference type="AlphaFoldDB" id="A0A0F7JPE8"/>
<keyword evidence="3" id="KW-0418">Kinase</keyword>
<dbReference type="InterPro" id="IPR001789">
    <property type="entry name" value="Sig_transdc_resp-reg_receiver"/>
</dbReference>
<evidence type="ECO:0000313" key="4">
    <source>
        <dbReference type="EMBL" id="MDR6220509.1"/>
    </source>
</evidence>
<dbReference type="Proteomes" id="UP001185331">
    <property type="component" value="Unassembled WGS sequence"/>
</dbReference>
<dbReference type="RefSeq" id="WP_046844140.1">
    <property type="nucleotide sequence ID" value="NZ_BMHJ01000006.1"/>
</dbReference>
<dbReference type="Proteomes" id="UP000034024">
    <property type="component" value="Chromosome"/>
</dbReference>
<gene>
    <name evidence="4" type="ORF">J2Y00_004133</name>
    <name evidence="3" type="ORF">SY84_11610</name>
</gene>
<dbReference type="Gene3D" id="3.40.50.2300">
    <property type="match status" value="1"/>
</dbReference>
<keyword evidence="3" id="KW-0808">Transferase</keyword>
<evidence type="ECO:0000256" key="1">
    <source>
        <dbReference type="PROSITE-ProRule" id="PRU00169"/>
    </source>
</evidence>
<feature type="domain" description="Response regulatory" evidence="2">
    <location>
        <begin position="6"/>
        <end position="127"/>
    </location>
</feature>
<evidence type="ECO:0000313" key="5">
    <source>
        <dbReference type="Proteomes" id="UP000034024"/>
    </source>
</evidence>
<evidence type="ECO:0000259" key="2">
    <source>
        <dbReference type="PROSITE" id="PS50110"/>
    </source>
</evidence>
<dbReference type="PATRIC" id="fig|1309411.5.peg.2361"/>
<reference evidence="4" key="2">
    <citation type="submission" date="2023-07" db="EMBL/GenBank/DDBJ databases">
        <title>Sorghum-associated microbial communities from plants grown in Nebraska, USA.</title>
        <authorList>
            <person name="Schachtman D."/>
        </authorList>
    </citation>
    <scope>NUCLEOTIDE SEQUENCE</scope>
    <source>
        <strain evidence="4">BE330</strain>
    </source>
</reference>
<keyword evidence="5" id="KW-1185">Reference proteome</keyword>
<dbReference type="PANTHER" id="PTHR44520:SF2">
    <property type="entry name" value="RESPONSE REGULATOR RCP1"/>
    <property type="match status" value="1"/>
</dbReference>
<sequence>MSRPFTVLLVEDEPADAELFQDLLAEVAADIRVEHAENGQAALDLLQRPGAQRPDLIVLDLNMPVMNGHDFLSQAKAVADLRAIPVMVLSTSDHPDDIHRAYDAHAGGYVVKPGSYQEYTQVLDTVQAYWRGLVRLPRLEDLAR</sequence>
<feature type="modified residue" description="4-aspartylphosphate" evidence="1">
    <location>
        <position position="60"/>
    </location>
</feature>
<dbReference type="PROSITE" id="PS50110">
    <property type="entry name" value="RESPONSE_REGULATORY"/>
    <property type="match status" value="1"/>
</dbReference>
<dbReference type="SUPFAM" id="SSF52172">
    <property type="entry name" value="CheY-like"/>
    <property type="match status" value="1"/>
</dbReference>
<dbReference type="EMBL" id="JAVDQK010000014">
    <property type="protein sequence ID" value="MDR6220509.1"/>
    <property type="molecule type" value="Genomic_DNA"/>
</dbReference>
<dbReference type="EMBL" id="CP011389">
    <property type="protein sequence ID" value="AKH17572.1"/>
    <property type="molecule type" value="Genomic_DNA"/>
</dbReference>